<comment type="caution">
    <text evidence="3">The sequence shown here is derived from an EMBL/GenBank/DDBJ whole genome shotgun (WGS) entry which is preliminary data.</text>
</comment>
<feature type="signal peptide" evidence="2">
    <location>
        <begin position="1"/>
        <end position="23"/>
    </location>
</feature>
<dbReference type="PROSITE" id="PS51257">
    <property type="entry name" value="PROKAR_LIPOPROTEIN"/>
    <property type="match status" value="1"/>
</dbReference>
<sequence length="88" mass="9298">MRLFTNVWILATILSAVVGVACAADAGATTQDGRPFASLNAEAIAQLSPVDQQAYDAWKRASAPPVTTSTYQEDTGPNTMDLSSDFSM</sequence>
<evidence type="ECO:0000313" key="3">
    <source>
        <dbReference type="EMBL" id="MFD0929008.1"/>
    </source>
</evidence>
<name>A0ABW3GFF3_9PROT</name>
<feature type="region of interest" description="Disordered" evidence="1">
    <location>
        <begin position="64"/>
        <end position="88"/>
    </location>
</feature>
<organism evidence="3 4">
    <name type="scientific">Methylophilus glucosoxydans</name>
    <dbReference type="NCBI Taxonomy" id="752553"/>
    <lineage>
        <taxon>Bacteria</taxon>
        <taxon>Pseudomonadati</taxon>
        <taxon>Pseudomonadota</taxon>
        <taxon>Betaproteobacteria</taxon>
        <taxon>Nitrosomonadales</taxon>
        <taxon>Methylophilaceae</taxon>
        <taxon>Methylophilus</taxon>
    </lineage>
</organism>
<feature type="compositionally biased region" description="Polar residues" evidence="1">
    <location>
        <begin position="65"/>
        <end position="88"/>
    </location>
</feature>
<feature type="chain" id="PRO_5045103772" evidence="2">
    <location>
        <begin position="24"/>
        <end position="88"/>
    </location>
</feature>
<keyword evidence="2" id="KW-0732">Signal</keyword>
<dbReference type="EMBL" id="JBHTJW010000002">
    <property type="protein sequence ID" value="MFD0929008.1"/>
    <property type="molecule type" value="Genomic_DNA"/>
</dbReference>
<evidence type="ECO:0000313" key="4">
    <source>
        <dbReference type="Proteomes" id="UP001597106"/>
    </source>
</evidence>
<reference evidence="4" key="1">
    <citation type="journal article" date="2019" name="Int. J. Syst. Evol. Microbiol.">
        <title>The Global Catalogue of Microorganisms (GCM) 10K type strain sequencing project: providing services to taxonomists for standard genome sequencing and annotation.</title>
        <authorList>
            <consortium name="The Broad Institute Genomics Platform"/>
            <consortium name="The Broad Institute Genome Sequencing Center for Infectious Disease"/>
            <person name="Wu L."/>
            <person name="Ma J."/>
        </authorList>
    </citation>
    <scope>NUCLEOTIDE SEQUENCE [LARGE SCALE GENOMIC DNA]</scope>
    <source>
        <strain evidence="4">CCUG 59685</strain>
    </source>
</reference>
<evidence type="ECO:0000256" key="1">
    <source>
        <dbReference type="SAM" id="MobiDB-lite"/>
    </source>
</evidence>
<accession>A0ABW3GFF3</accession>
<keyword evidence="4" id="KW-1185">Reference proteome</keyword>
<dbReference type="Proteomes" id="UP001597106">
    <property type="component" value="Unassembled WGS sequence"/>
</dbReference>
<evidence type="ECO:0000256" key="2">
    <source>
        <dbReference type="SAM" id="SignalP"/>
    </source>
</evidence>
<proteinExistence type="predicted"/>
<protein>
    <submittedName>
        <fullName evidence="3">Uncharacterized protein</fullName>
    </submittedName>
</protein>
<gene>
    <name evidence="3" type="ORF">ACFQ1T_04365</name>
</gene>
<dbReference type="RefSeq" id="WP_379074250.1">
    <property type="nucleotide sequence ID" value="NZ_JBHTJW010000002.1"/>
</dbReference>